<dbReference type="AlphaFoldDB" id="A0A851GIF4"/>
<sequence length="107" mass="11814">MPVNGLLLTLTEDEKLAQDALLVVAGREDIELGERTGRWQPVVVETEGTRQSHEVHEWLQSVEGVLMVDVVFSSVSEPGEKVKSSDQEANQKAGERSRETDAELPSE</sequence>
<dbReference type="PROSITE" id="PS00276">
    <property type="entry name" value="CHANNEL_COLICIN"/>
    <property type="match status" value="1"/>
</dbReference>
<dbReference type="GO" id="GO:0031640">
    <property type="term" value="P:killing of cells of another organism"/>
    <property type="evidence" value="ECO:0007669"/>
    <property type="project" value="InterPro"/>
</dbReference>
<dbReference type="GO" id="GO:0016020">
    <property type="term" value="C:membrane"/>
    <property type="evidence" value="ECO:0007669"/>
    <property type="project" value="InterPro"/>
</dbReference>
<dbReference type="InterPro" id="IPR000293">
    <property type="entry name" value="Channel_colicin_C"/>
</dbReference>
<name>A0A851GIF4_9BACT</name>
<dbReference type="RefSeq" id="WP_178933509.1">
    <property type="nucleotide sequence ID" value="NZ_JACBAZ010000005.1"/>
</dbReference>
<reference evidence="3 4" key="1">
    <citation type="submission" date="2020-07" db="EMBL/GenBank/DDBJ databases">
        <title>Roseicoccus Jingziensis gen. nov., sp. nov., isolated from coastal seawater.</title>
        <authorList>
            <person name="Feng X."/>
        </authorList>
    </citation>
    <scope>NUCLEOTIDE SEQUENCE [LARGE SCALE GENOMIC DNA]</scope>
    <source>
        <strain evidence="3 4">N1E253</strain>
    </source>
</reference>
<feature type="region of interest" description="Disordered" evidence="1">
    <location>
        <begin position="76"/>
        <end position="107"/>
    </location>
</feature>
<evidence type="ECO:0000313" key="4">
    <source>
        <dbReference type="Proteomes" id="UP000557872"/>
    </source>
</evidence>
<feature type="domain" description="Channel forming colicins" evidence="2">
    <location>
        <begin position="36"/>
        <end position="47"/>
    </location>
</feature>
<organism evidence="3 4">
    <name type="scientific">Oceaniferula marina</name>
    <dbReference type="NCBI Taxonomy" id="2748318"/>
    <lineage>
        <taxon>Bacteria</taxon>
        <taxon>Pseudomonadati</taxon>
        <taxon>Verrucomicrobiota</taxon>
        <taxon>Verrucomicrobiia</taxon>
        <taxon>Verrucomicrobiales</taxon>
        <taxon>Verrucomicrobiaceae</taxon>
        <taxon>Oceaniferula</taxon>
    </lineage>
</organism>
<keyword evidence="4" id="KW-1185">Reference proteome</keyword>
<evidence type="ECO:0000259" key="2">
    <source>
        <dbReference type="PROSITE" id="PS00276"/>
    </source>
</evidence>
<dbReference type="GO" id="GO:0050829">
    <property type="term" value="P:defense response to Gram-negative bacterium"/>
    <property type="evidence" value="ECO:0007669"/>
    <property type="project" value="InterPro"/>
</dbReference>
<gene>
    <name evidence="3" type="ORF">HW115_13900</name>
</gene>
<dbReference type="EMBL" id="JACBAZ010000005">
    <property type="protein sequence ID" value="NWK56712.1"/>
    <property type="molecule type" value="Genomic_DNA"/>
</dbReference>
<dbReference type="Proteomes" id="UP000557872">
    <property type="component" value="Unassembled WGS sequence"/>
</dbReference>
<accession>A0A851GIF4</accession>
<comment type="caution">
    <text evidence="3">The sequence shown here is derived from an EMBL/GenBank/DDBJ whole genome shotgun (WGS) entry which is preliminary data.</text>
</comment>
<evidence type="ECO:0000256" key="1">
    <source>
        <dbReference type="SAM" id="MobiDB-lite"/>
    </source>
</evidence>
<protein>
    <recommendedName>
        <fullName evidence="2">Channel forming colicins domain-containing protein</fullName>
    </recommendedName>
</protein>
<dbReference type="GO" id="GO:0140911">
    <property type="term" value="F:pore-forming activity"/>
    <property type="evidence" value="ECO:0007669"/>
    <property type="project" value="InterPro"/>
</dbReference>
<evidence type="ECO:0000313" key="3">
    <source>
        <dbReference type="EMBL" id="NWK56712.1"/>
    </source>
</evidence>
<proteinExistence type="predicted"/>